<evidence type="ECO:0000256" key="1">
    <source>
        <dbReference type="SAM" id="MobiDB-lite"/>
    </source>
</evidence>
<feature type="region of interest" description="Disordered" evidence="1">
    <location>
        <begin position="378"/>
        <end position="406"/>
    </location>
</feature>
<dbReference type="AlphaFoldDB" id="A0A9W9D4U6"/>
<dbReference type="EMBL" id="JAPEVA010000066">
    <property type="protein sequence ID" value="KAJ4402047.1"/>
    <property type="molecule type" value="Genomic_DNA"/>
</dbReference>
<reference evidence="2" key="1">
    <citation type="submission" date="2022-10" db="EMBL/GenBank/DDBJ databases">
        <title>Tapping the CABI collections for fungal endophytes: first genome assemblies for Collariella, Neodidymelliopsis, Ascochyta clinopodiicola, Didymella pomorum, Didymosphaeria variabile, Neocosmospora piperis and Neocucurbitaria cava.</title>
        <authorList>
            <person name="Hill R."/>
        </authorList>
    </citation>
    <scope>NUCLEOTIDE SEQUENCE</scope>
    <source>
        <strain evidence="2">IMI 355091</strain>
    </source>
</reference>
<dbReference type="OrthoDB" id="5296889at2759"/>
<feature type="compositionally biased region" description="Basic and acidic residues" evidence="1">
    <location>
        <begin position="14"/>
        <end position="33"/>
    </location>
</feature>
<feature type="compositionally biased region" description="Basic and acidic residues" evidence="1">
    <location>
        <begin position="386"/>
        <end position="396"/>
    </location>
</feature>
<keyword evidence="3" id="KW-1185">Reference proteome</keyword>
<evidence type="ECO:0000313" key="2">
    <source>
        <dbReference type="EMBL" id="KAJ4402047.1"/>
    </source>
</evidence>
<evidence type="ECO:0000313" key="3">
    <source>
        <dbReference type="Proteomes" id="UP001140510"/>
    </source>
</evidence>
<gene>
    <name evidence="2" type="ORF">N0V91_007552</name>
</gene>
<feature type="region of interest" description="Disordered" evidence="1">
    <location>
        <begin position="1"/>
        <end position="88"/>
    </location>
</feature>
<organism evidence="2 3">
    <name type="scientific">Didymella pomorum</name>
    <dbReference type="NCBI Taxonomy" id="749634"/>
    <lineage>
        <taxon>Eukaryota</taxon>
        <taxon>Fungi</taxon>
        <taxon>Dikarya</taxon>
        <taxon>Ascomycota</taxon>
        <taxon>Pezizomycotina</taxon>
        <taxon>Dothideomycetes</taxon>
        <taxon>Pleosporomycetidae</taxon>
        <taxon>Pleosporales</taxon>
        <taxon>Pleosporineae</taxon>
        <taxon>Didymellaceae</taxon>
        <taxon>Didymella</taxon>
    </lineage>
</organism>
<sequence length="586" mass="66060">MFFKRRSSRANSYVEHDGNRQSFDDFSEKRPESSRNNQPIQGGPDSDDAADMYPRQQQPQEQSMPVRGMSNGGMPMGAPVPQAMNSAPLKAEPMPDLLAAAFNQAVRPYTEKIEQLESQLADMQAWVEQLEAQRAEVHSWIDKRGLRPDVPSSIAKIMDTTTPDAAHTLNAQLDRKITIVNFDLHRLQDDLNDSISSAHFASSMLKFLPDIQRLTLLPQGPKYAFDLILKLGGNLNSHGGLDSADSADIAARRDFYSRLDTAMVDVVQRRFGEGEEWNVQREIKRIEKTASYLKTYGVEPYFPQTREVMAREMEFQPNGAPNGQGTPPRLSEECGGRSPSFLDLDEAVEGHLEERVTEPSEPKPFEPARSILAVGKGVDFDDFDDRPETTKSKLDDAESEYDQQQDSSLAANAGFPTYKESQSQWSNGVYLANQEPWRGDQAKMRTFDWINNDRHERGIRHIEHEYDSTQYPWVRPTTLAGKTPAVARGVDDVQPPPGFGPAPESLSKDALEHWEQEQHDVFTRRQARLNMSESVDQDRRDSAQDKTWSTTKWLGRPAKGSSARTSMNAGQHDNELTMHENMNPPP</sequence>
<feature type="compositionally biased region" description="Polar residues" evidence="1">
    <location>
        <begin position="562"/>
        <end position="571"/>
    </location>
</feature>
<dbReference type="Proteomes" id="UP001140510">
    <property type="component" value="Unassembled WGS sequence"/>
</dbReference>
<name>A0A9W9D4U6_9PLEO</name>
<protein>
    <submittedName>
        <fullName evidence="2">Uncharacterized protein</fullName>
    </submittedName>
</protein>
<feature type="region of interest" description="Disordered" evidence="1">
    <location>
        <begin position="316"/>
        <end position="336"/>
    </location>
</feature>
<proteinExistence type="predicted"/>
<comment type="caution">
    <text evidence="2">The sequence shown here is derived from an EMBL/GenBank/DDBJ whole genome shotgun (WGS) entry which is preliminary data.</text>
</comment>
<feature type="region of interest" description="Disordered" evidence="1">
    <location>
        <begin position="530"/>
        <end position="586"/>
    </location>
</feature>
<accession>A0A9W9D4U6</accession>